<gene>
    <name evidence="5" type="ORF">SAMN04488502_102411</name>
</gene>
<protein>
    <submittedName>
        <fullName evidence="5">Phospholipid/cholesterol/gamma-HCH transport system ATP-binding protein</fullName>
    </submittedName>
</protein>
<feature type="domain" description="ABC transporter" evidence="4">
    <location>
        <begin position="2"/>
        <end position="238"/>
    </location>
</feature>
<keyword evidence="6" id="KW-1185">Reference proteome</keyword>
<dbReference type="PROSITE" id="PS50893">
    <property type="entry name" value="ABC_TRANSPORTER_2"/>
    <property type="match status" value="1"/>
</dbReference>
<dbReference type="Proteomes" id="UP000214880">
    <property type="component" value="Unassembled WGS sequence"/>
</dbReference>
<dbReference type="Pfam" id="PF00005">
    <property type="entry name" value="ABC_tran"/>
    <property type="match status" value="1"/>
</dbReference>
<accession>A0A1G9R3S9</accession>
<keyword evidence="3 5" id="KW-0067">ATP-binding</keyword>
<dbReference type="OrthoDB" id="9772862at2"/>
<evidence type="ECO:0000256" key="3">
    <source>
        <dbReference type="ARBA" id="ARBA00022840"/>
    </source>
</evidence>
<dbReference type="SUPFAM" id="SSF52540">
    <property type="entry name" value="P-loop containing nucleoside triphosphate hydrolases"/>
    <property type="match status" value="1"/>
</dbReference>
<dbReference type="InterPro" id="IPR027417">
    <property type="entry name" value="P-loop_NTPase"/>
</dbReference>
<dbReference type="CDD" id="cd03261">
    <property type="entry name" value="ABC_Org_Solvent_Resistant"/>
    <property type="match status" value="1"/>
</dbReference>
<evidence type="ECO:0000313" key="6">
    <source>
        <dbReference type="Proteomes" id="UP000214880"/>
    </source>
</evidence>
<proteinExistence type="predicted"/>
<dbReference type="AlphaFoldDB" id="A0A1G9R3S9"/>
<dbReference type="PANTHER" id="PTHR43023">
    <property type="entry name" value="PROTEIN TRIGALACTOSYLDIACYLGLYCEROL 3, CHLOROPLASTIC"/>
    <property type="match status" value="1"/>
</dbReference>
<evidence type="ECO:0000256" key="1">
    <source>
        <dbReference type="ARBA" id="ARBA00022448"/>
    </source>
</evidence>
<dbReference type="InterPro" id="IPR003593">
    <property type="entry name" value="AAA+_ATPase"/>
</dbReference>
<dbReference type="GO" id="GO:0016887">
    <property type="term" value="F:ATP hydrolysis activity"/>
    <property type="evidence" value="ECO:0007669"/>
    <property type="project" value="InterPro"/>
</dbReference>
<dbReference type="SMART" id="SM00382">
    <property type="entry name" value="AAA"/>
    <property type="match status" value="1"/>
</dbReference>
<keyword evidence="2" id="KW-0547">Nucleotide-binding</keyword>
<evidence type="ECO:0000256" key="2">
    <source>
        <dbReference type="ARBA" id="ARBA00022741"/>
    </source>
</evidence>
<reference evidence="5 6" key="1">
    <citation type="submission" date="2016-10" db="EMBL/GenBank/DDBJ databases">
        <authorList>
            <person name="de Groot N.N."/>
        </authorList>
    </citation>
    <scope>NUCLEOTIDE SEQUENCE [LARGE SCALE GENOMIC DNA]</scope>
    <source>
        <strain evidence="5 6">DSM 1736</strain>
    </source>
</reference>
<organism evidence="5 6">
    <name type="scientific">Dendrosporobacter quercicolus</name>
    <dbReference type="NCBI Taxonomy" id="146817"/>
    <lineage>
        <taxon>Bacteria</taxon>
        <taxon>Bacillati</taxon>
        <taxon>Bacillota</taxon>
        <taxon>Negativicutes</taxon>
        <taxon>Selenomonadales</taxon>
        <taxon>Sporomusaceae</taxon>
        <taxon>Dendrosporobacter</taxon>
    </lineage>
</organism>
<dbReference type="GO" id="GO:0005524">
    <property type="term" value="F:ATP binding"/>
    <property type="evidence" value="ECO:0007669"/>
    <property type="project" value="UniProtKB-KW"/>
</dbReference>
<dbReference type="STRING" id="146817.SAMN04488502_102411"/>
<keyword evidence="1" id="KW-0813">Transport</keyword>
<dbReference type="Gene3D" id="3.40.50.300">
    <property type="entry name" value="P-loop containing nucleotide triphosphate hydrolases"/>
    <property type="match status" value="1"/>
</dbReference>
<evidence type="ECO:0000259" key="4">
    <source>
        <dbReference type="PROSITE" id="PS50893"/>
    </source>
</evidence>
<evidence type="ECO:0000313" key="5">
    <source>
        <dbReference type="EMBL" id="SDM17904.1"/>
    </source>
</evidence>
<dbReference type="PROSITE" id="PS00211">
    <property type="entry name" value="ABC_TRANSPORTER_1"/>
    <property type="match status" value="1"/>
</dbReference>
<dbReference type="RefSeq" id="WP_092071068.1">
    <property type="nucleotide sequence ID" value="NZ_FNHB01000002.1"/>
</dbReference>
<name>A0A1G9R3S9_9FIRM</name>
<dbReference type="EMBL" id="FNHB01000002">
    <property type="protein sequence ID" value="SDM17904.1"/>
    <property type="molecule type" value="Genomic_DNA"/>
</dbReference>
<dbReference type="InterPro" id="IPR017871">
    <property type="entry name" value="ABC_transporter-like_CS"/>
</dbReference>
<dbReference type="InterPro" id="IPR003439">
    <property type="entry name" value="ABC_transporter-like_ATP-bd"/>
</dbReference>
<dbReference type="PANTHER" id="PTHR43023:SF6">
    <property type="entry name" value="INTERMEMBRANE PHOSPHOLIPID TRANSPORT SYSTEM ATP-BINDING PROTEIN MLAF"/>
    <property type="match status" value="1"/>
</dbReference>
<sequence length="255" mass="27721">MIRLSNISMNYQGKQILENINLEIAAGETMVIIGPSGSGKSTLLRLIVGLIKPTGGEIWIDGQATAGLSEDELNRIRLRMGMVFQYSALFDSMSVGDNVAFGLRQHTTMTEAEIARVVNRKLRMVGLFGKENVMPNELSGGMKKRVSLARAIAANPQIVLYDEPTAGLDPIMSGKIDRLITSTKRIMGVTSVVVTHHMSSAFNIADRIAMIYGGQIIAIGTVEEIKGSDNPIVQQFIHGEKKPGLIARRRLKAGC</sequence>